<dbReference type="GO" id="GO:0004222">
    <property type="term" value="F:metalloendopeptidase activity"/>
    <property type="evidence" value="ECO:0007669"/>
    <property type="project" value="InterPro"/>
</dbReference>
<keyword evidence="7" id="KW-1133">Transmembrane helix</keyword>
<dbReference type="PANTHER" id="PTHR33794:SF1">
    <property type="entry name" value="BACILLOLYSIN"/>
    <property type="match status" value="1"/>
</dbReference>
<dbReference type="Pfam" id="PF00092">
    <property type="entry name" value="VWA"/>
    <property type="match status" value="1"/>
</dbReference>
<organism evidence="9 10">
    <name type="scientific">Candidatus Olsenella excrementavium</name>
    <dbReference type="NCBI Taxonomy" id="2838709"/>
    <lineage>
        <taxon>Bacteria</taxon>
        <taxon>Bacillati</taxon>
        <taxon>Actinomycetota</taxon>
        <taxon>Coriobacteriia</taxon>
        <taxon>Coriobacteriales</taxon>
        <taxon>Atopobiaceae</taxon>
        <taxon>Olsenella</taxon>
    </lineage>
</organism>
<keyword evidence="5" id="KW-0862">Zinc</keyword>
<dbReference type="GO" id="GO:0046872">
    <property type="term" value="F:metal ion binding"/>
    <property type="evidence" value="ECO:0007669"/>
    <property type="project" value="UniProtKB-KW"/>
</dbReference>
<dbReference type="PROSITE" id="PS50234">
    <property type="entry name" value="VWFA"/>
    <property type="match status" value="1"/>
</dbReference>
<sequence>MSRNRRSVALVIVVVFLALICVGTLALWKLGDKVWGVDEQSDSIIGSAEGNFFHINTGVVEAQVSDKNDALELLEEMGPSIGVSDARGTLADPEVQSGLSNSFYRFGQTYEGISVYGRSVVVGANEKGDVIGVTGNYRPIEGLETTPALSSDDAVRAVGAAHEGVTATCLGLCVYSLGDVTPTLAWQVDTGDSSTLTRYFVGASTGEIVAEEELYDSLASITATDINGDDIVIDVQANNDGTVSLIDESRHIRAYFGDEKVVSWLVAFVDEEENEFLYVGENEKGFWFKDESGQRLVARKDDWIDDEICDLFDEKGNVVARNVAYTLVHRPIFIGEQTLDPFSGDPSVIQDKKYVKLVTLYGYLADVTDYYRETLKRDGYNGRGGTLHLVSDASFDKKVASSDKNALSPYGTFSAAIVYGKDLPVSRVGVGHEFTHSVIRSITTLGDGEDSGIQSEALNEAICDLTGIAIEDYCNDGQFDNDARWEIPQLRNIADPHNSEGGKKHLPSAFGDENWENAKAEQHDASTVISHAGYLMCCDDSLEGDSLTTEQLSQLVYVTLFSLPKDCNFSQFRVIMENACTAMVDQGLLDPAQRTRVSAAFDKVNVQRSVSLYGLTKDATLQVFDVNNQPYGDYVAYVGPYRENYMPSPGEEDVYTITPTSSDPVSLNFPRTGKYQISVANLEGLSEGEKPHEYWGASVAVYDSWMFWKNKSDQLKIYTNFAELDEENPQGEAIDSLPEREGVPSLSSLGSRDVALVLDVSGSMSGDPIDQMKEAAQGFLDTAVGGGAQVGLVSYSGEAQVLERLDSSATALSAAVSDLSSGGNTNIEDGLVKGEQVLSVGNADRRIIVLMSDGAPNEGKTGDGLIAYADELKERGYKFYTVGFNEGPEGYSLLSQIASEGCHYEVQNADDLEGFFTDIADEISGARFVYARVACPVDVEVSYGGETLSSSPGSQNLRTSFGTIALEDEVDSEGNIVEEDGIKVLRLREGPAYDLDITGVGTGEMDCFLGFADAKGDYTDFRSFENIAITPSTRVYTTTEETDRSRLTVDADGDGVIDYAYEASSNGRAQLVDNHLAIYLTFAGCAVVTAALGVAVRELRGWGRLRAA</sequence>
<evidence type="ECO:0000256" key="7">
    <source>
        <dbReference type="SAM" id="Phobius"/>
    </source>
</evidence>
<keyword evidence="4" id="KW-0378">Hydrolase</keyword>
<accession>A0A9D1ZAL9</accession>
<dbReference type="Gene3D" id="1.10.390.10">
    <property type="entry name" value="Neutral Protease Domain 2"/>
    <property type="match status" value="1"/>
</dbReference>
<keyword evidence="7" id="KW-0472">Membrane</keyword>
<reference evidence="9" key="1">
    <citation type="journal article" date="2021" name="PeerJ">
        <title>Extensive microbial diversity within the chicken gut microbiome revealed by metagenomics and culture.</title>
        <authorList>
            <person name="Gilroy R."/>
            <person name="Ravi A."/>
            <person name="Getino M."/>
            <person name="Pursley I."/>
            <person name="Horton D.L."/>
            <person name="Alikhan N.F."/>
            <person name="Baker D."/>
            <person name="Gharbi K."/>
            <person name="Hall N."/>
            <person name="Watson M."/>
            <person name="Adriaenssens E.M."/>
            <person name="Foster-Nyarko E."/>
            <person name="Jarju S."/>
            <person name="Secka A."/>
            <person name="Antonio M."/>
            <person name="Oren A."/>
            <person name="Chaudhuri R.R."/>
            <person name="La Ragione R."/>
            <person name="Hildebrand F."/>
            <person name="Pallen M.J."/>
        </authorList>
    </citation>
    <scope>NUCLEOTIDE SEQUENCE</scope>
    <source>
        <strain evidence="9">ChiHjej10B9-743</strain>
    </source>
</reference>
<evidence type="ECO:0000313" key="10">
    <source>
        <dbReference type="Proteomes" id="UP000824133"/>
    </source>
</evidence>
<dbReference type="Gene3D" id="3.10.170.10">
    <property type="match status" value="1"/>
</dbReference>
<dbReference type="Pfam" id="PF02868">
    <property type="entry name" value="Peptidase_M4_C"/>
    <property type="match status" value="1"/>
</dbReference>
<dbReference type="InterPro" id="IPR036465">
    <property type="entry name" value="vWFA_dom_sf"/>
</dbReference>
<dbReference type="InterPro" id="IPR011096">
    <property type="entry name" value="FTP_domain"/>
</dbReference>
<evidence type="ECO:0000256" key="3">
    <source>
        <dbReference type="ARBA" id="ARBA00022729"/>
    </source>
</evidence>
<dbReference type="InterPro" id="IPR002035">
    <property type="entry name" value="VWF_A"/>
</dbReference>
<evidence type="ECO:0000256" key="5">
    <source>
        <dbReference type="ARBA" id="ARBA00022833"/>
    </source>
</evidence>
<protein>
    <submittedName>
        <fullName evidence="9">VWA domain-containing protein</fullName>
    </submittedName>
</protein>
<evidence type="ECO:0000256" key="2">
    <source>
        <dbReference type="ARBA" id="ARBA00022723"/>
    </source>
</evidence>
<keyword evidence="6" id="KW-0482">Metalloprotease</keyword>
<dbReference type="PANTHER" id="PTHR33794">
    <property type="entry name" value="BACILLOLYSIN"/>
    <property type="match status" value="1"/>
</dbReference>
<evidence type="ECO:0000313" key="9">
    <source>
        <dbReference type="EMBL" id="HIY79654.1"/>
    </source>
</evidence>
<dbReference type="Proteomes" id="UP000824133">
    <property type="component" value="Unassembled WGS sequence"/>
</dbReference>
<proteinExistence type="predicted"/>
<dbReference type="EMBL" id="DXCP01000033">
    <property type="protein sequence ID" value="HIY79654.1"/>
    <property type="molecule type" value="Genomic_DNA"/>
</dbReference>
<name>A0A9D1ZAL9_9ACTN</name>
<dbReference type="InterPro" id="IPR050728">
    <property type="entry name" value="Zinc_Metalloprotease_M4"/>
</dbReference>
<keyword evidence="1" id="KW-0645">Protease</keyword>
<keyword evidence="2" id="KW-0479">Metal-binding</keyword>
<dbReference type="InterPro" id="IPR027268">
    <property type="entry name" value="Peptidase_M4/M1_CTD_sf"/>
</dbReference>
<comment type="caution">
    <text evidence="9">The sequence shown here is derived from an EMBL/GenBank/DDBJ whole genome shotgun (WGS) entry which is preliminary data.</text>
</comment>
<evidence type="ECO:0000259" key="8">
    <source>
        <dbReference type="PROSITE" id="PS50234"/>
    </source>
</evidence>
<feature type="domain" description="VWFA" evidence="8">
    <location>
        <begin position="753"/>
        <end position="919"/>
    </location>
</feature>
<dbReference type="GO" id="GO:0006508">
    <property type="term" value="P:proteolysis"/>
    <property type="evidence" value="ECO:0007669"/>
    <property type="project" value="UniProtKB-KW"/>
</dbReference>
<gene>
    <name evidence="9" type="ORF">IAA42_04365</name>
</gene>
<keyword evidence="7" id="KW-0812">Transmembrane</keyword>
<evidence type="ECO:0000256" key="4">
    <source>
        <dbReference type="ARBA" id="ARBA00022801"/>
    </source>
</evidence>
<feature type="transmembrane region" description="Helical" evidence="7">
    <location>
        <begin position="1076"/>
        <end position="1096"/>
    </location>
</feature>
<dbReference type="CDD" id="cd00198">
    <property type="entry name" value="vWFA"/>
    <property type="match status" value="1"/>
</dbReference>
<reference evidence="9" key="2">
    <citation type="submission" date="2021-04" db="EMBL/GenBank/DDBJ databases">
        <authorList>
            <person name="Gilroy R."/>
        </authorList>
    </citation>
    <scope>NUCLEOTIDE SEQUENCE</scope>
    <source>
        <strain evidence="9">ChiHjej10B9-743</strain>
    </source>
</reference>
<dbReference type="AlphaFoldDB" id="A0A9D1ZAL9"/>
<dbReference type="SUPFAM" id="SSF53300">
    <property type="entry name" value="vWA-like"/>
    <property type="match status" value="1"/>
</dbReference>
<dbReference type="Gene3D" id="3.40.50.410">
    <property type="entry name" value="von Willebrand factor, type A domain"/>
    <property type="match status" value="1"/>
</dbReference>
<evidence type="ECO:0000256" key="6">
    <source>
        <dbReference type="ARBA" id="ARBA00023049"/>
    </source>
</evidence>
<keyword evidence="3" id="KW-0732">Signal</keyword>
<dbReference type="SMART" id="SM00327">
    <property type="entry name" value="VWA"/>
    <property type="match status" value="1"/>
</dbReference>
<dbReference type="SUPFAM" id="SSF55486">
    <property type="entry name" value="Metalloproteases ('zincins'), catalytic domain"/>
    <property type="match status" value="1"/>
</dbReference>
<evidence type="ECO:0000256" key="1">
    <source>
        <dbReference type="ARBA" id="ARBA00022670"/>
    </source>
</evidence>
<dbReference type="InterPro" id="IPR001570">
    <property type="entry name" value="Peptidase_M4_C_domain"/>
</dbReference>
<dbReference type="Pfam" id="PF07504">
    <property type="entry name" value="FTP"/>
    <property type="match status" value="1"/>
</dbReference>